<keyword evidence="1" id="KW-0732">Signal</keyword>
<reference evidence="2 3" key="1">
    <citation type="submission" date="2017-11" db="EMBL/GenBank/DDBJ databases">
        <title>The genome of Rhizophagus clarus HR1 reveals common genetic basis of auxotrophy among arbuscular mycorrhizal fungi.</title>
        <authorList>
            <person name="Kobayashi Y."/>
        </authorList>
    </citation>
    <scope>NUCLEOTIDE SEQUENCE [LARGE SCALE GENOMIC DNA]</scope>
    <source>
        <strain evidence="2 3">HR1</strain>
    </source>
</reference>
<dbReference type="Proteomes" id="UP000247702">
    <property type="component" value="Unassembled WGS sequence"/>
</dbReference>
<dbReference type="AlphaFoldDB" id="A0A2Z6SDI5"/>
<accession>A0A2Z6SDI5</accession>
<evidence type="ECO:0000313" key="2">
    <source>
        <dbReference type="EMBL" id="GBC09655.1"/>
    </source>
</evidence>
<evidence type="ECO:0008006" key="4">
    <source>
        <dbReference type="Google" id="ProtNLM"/>
    </source>
</evidence>
<evidence type="ECO:0000256" key="1">
    <source>
        <dbReference type="SAM" id="SignalP"/>
    </source>
</evidence>
<name>A0A2Z6SDI5_9GLOM</name>
<evidence type="ECO:0000313" key="3">
    <source>
        <dbReference type="Proteomes" id="UP000247702"/>
    </source>
</evidence>
<gene>
    <name evidence="2" type="ORF">RclHR1_09010008</name>
</gene>
<feature type="chain" id="PRO_5016348300" description="Secreted protein" evidence="1">
    <location>
        <begin position="31"/>
        <end position="97"/>
    </location>
</feature>
<organism evidence="2 3">
    <name type="scientific">Rhizophagus clarus</name>
    <dbReference type="NCBI Taxonomy" id="94130"/>
    <lineage>
        <taxon>Eukaryota</taxon>
        <taxon>Fungi</taxon>
        <taxon>Fungi incertae sedis</taxon>
        <taxon>Mucoromycota</taxon>
        <taxon>Glomeromycotina</taxon>
        <taxon>Glomeromycetes</taxon>
        <taxon>Glomerales</taxon>
        <taxon>Glomeraceae</taxon>
        <taxon>Rhizophagus</taxon>
    </lineage>
</organism>
<dbReference type="EMBL" id="BEXD01004317">
    <property type="protein sequence ID" value="GBC09655.1"/>
    <property type="molecule type" value="Genomic_DNA"/>
</dbReference>
<protein>
    <recommendedName>
        <fullName evidence="4">Secreted protein</fullName>
    </recommendedName>
</protein>
<proteinExistence type="predicted"/>
<feature type="signal peptide" evidence="1">
    <location>
        <begin position="1"/>
        <end position="30"/>
    </location>
</feature>
<keyword evidence="3" id="KW-1185">Reference proteome</keyword>
<comment type="caution">
    <text evidence="2">The sequence shown here is derived from an EMBL/GenBank/DDBJ whole genome shotgun (WGS) entry which is preliminary data.</text>
</comment>
<sequence>MVEELFPLMLLPLLLMLLPLLLFPPPPAACIIRLNNKFLSLWFLCRWCSLRTHRVEGDEVEEEGVVEVAVAVVKVKTGAGARAGDGAKGASLKIYIC</sequence>